<dbReference type="HAMAP" id="MF_00528">
    <property type="entry name" value="Maf"/>
    <property type="match status" value="1"/>
</dbReference>
<keyword evidence="3" id="KW-0963">Cytoplasm</keyword>
<dbReference type="EC" id="3.6.1.9" evidence="3"/>
<feature type="site" description="Important for substrate specificity" evidence="3">
    <location>
        <position position="75"/>
    </location>
</feature>
<dbReference type="PANTHER" id="PTHR43213:SF5">
    <property type="entry name" value="BIFUNCTIONAL DTTP_UTP PYROPHOSPHATASE_METHYLTRANSFERASE PROTEIN-RELATED"/>
    <property type="match status" value="1"/>
</dbReference>
<dbReference type="GO" id="GO:0036218">
    <property type="term" value="F:dTTP diphosphatase activity"/>
    <property type="evidence" value="ECO:0007669"/>
    <property type="project" value="RHEA"/>
</dbReference>
<dbReference type="GO" id="GO:0005737">
    <property type="term" value="C:cytoplasm"/>
    <property type="evidence" value="ECO:0007669"/>
    <property type="project" value="UniProtKB-SubCell"/>
</dbReference>
<dbReference type="GO" id="GO:0036221">
    <property type="term" value="F:UTP diphosphatase activity"/>
    <property type="evidence" value="ECO:0007669"/>
    <property type="project" value="RHEA"/>
</dbReference>
<evidence type="ECO:0000313" key="5">
    <source>
        <dbReference type="Proteomes" id="UP000324781"/>
    </source>
</evidence>
<comment type="caution">
    <text evidence="3">Lacks conserved residue(s) required for the propagation of feature annotation.</text>
</comment>
<protein>
    <recommendedName>
        <fullName evidence="3">dTTP/UTP pyrophosphatase</fullName>
        <shortName evidence="3">dTTPase/UTPase</shortName>
        <ecNumber evidence="3">3.6.1.9</ecNumber>
    </recommendedName>
    <alternativeName>
        <fullName evidence="3">Nucleoside triphosphate pyrophosphatase</fullName>
    </alternativeName>
    <alternativeName>
        <fullName evidence="3">Nucleotide pyrophosphatase</fullName>
        <shortName evidence="3">Nucleotide PPase</shortName>
    </alternativeName>
</protein>
<comment type="function">
    <text evidence="3">Nucleoside triphosphate pyrophosphatase that hydrolyzes dTTP and UTP. May have a dual role in cell division arrest and in preventing the incorporation of modified nucleotides into cellular nucleic acids.</text>
</comment>
<dbReference type="NCBIfam" id="TIGR00172">
    <property type="entry name" value="maf"/>
    <property type="match status" value="1"/>
</dbReference>
<sequence length="203" mass="22494">MPKLILASASPRRKDLLTQIGLEFEAYPADIDETSIGYTDAGKYAEEMSRRKALMVAEKFYDIPGEEHLILGADTTVEIDGNILGKPQDYADAVRMLETIQGKWHRVITGMTLVNAGTREVITDSEVTRVKIRPMTPEMIRAYLKTGESLDKAGAYGAQGFGSLIVERVEGCFFNVIGLPLHKLSLLLERQGIGMLSWFKGQV</sequence>
<evidence type="ECO:0000313" key="4">
    <source>
        <dbReference type="EMBL" id="SHJ47939.1"/>
    </source>
</evidence>
<comment type="similarity">
    <text evidence="3">Belongs to the Maf family. YhdE subfamily.</text>
</comment>
<accession>A0A1M6JMI6</accession>
<keyword evidence="3" id="KW-0546">Nucleotide metabolism</keyword>
<dbReference type="GO" id="GO:0009117">
    <property type="term" value="P:nucleotide metabolic process"/>
    <property type="evidence" value="ECO:0007669"/>
    <property type="project" value="UniProtKB-KW"/>
</dbReference>
<dbReference type="InterPro" id="IPR029001">
    <property type="entry name" value="ITPase-like_fam"/>
</dbReference>
<dbReference type="Pfam" id="PF02545">
    <property type="entry name" value="Maf"/>
    <property type="match status" value="1"/>
</dbReference>
<comment type="catalytic activity">
    <reaction evidence="3">
        <text>dTTP + H2O = dTMP + diphosphate + H(+)</text>
        <dbReference type="Rhea" id="RHEA:28534"/>
        <dbReference type="ChEBI" id="CHEBI:15377"/>
        <dbReference type="ChEBI" id="CHEBI:15378"/>
        <dbReference type="ChEBI" id="CHEBI:33019"/>
        <dbReference type="ChEBI" id="CHEBI:37568"/>
        <dbReference type="ChEBI" id="CHEBI:63528"/>
        <dbReference type="EC" id="3.6.1.9"/>
    </reaction>
</comment>
<dbReference type="Gene3D" id="3.90.950.10">
    <property type="match status" value="1"/>
</dbReference>
<dbReference type="InterPro" id="IPR003697">
    <property type="entry name" value="Maf-like"/>
</dbReference>
<feature type="active site" description="Proton acceptor" evidence="3">
    <location>
        <position position="74"/>
    </location>
</feature>
<evidence type="ECO:0000256" key="1">
    <source>
        <dbReference type="ARBA" id="ARBA00001968"/>
    </source>
</evidence>
<dbReference type="CDD" id="cd00555">
    <property type="entry name" value="Maf"/>
    <property type="match status" value="1"/>
</dbReference>
<reference evidence="4 5" key="1">
    <citation type="submission" date="2016-11" db="EMBL/GenBank/DDBJ databases">
        <authorList>
            <person name="Varghese N."/>
            <person name="Submissions S."/>
        </authorList>
    </citation>
    <scope>NUCLEOTIDE SEQUENCE [LARGE SCALE GENOMIC DNA]</scope>
    <source>
        <strain evidence="4 5">DSM 19027</strain>
    </source>
</reference>
<name>A0A1M6JMI6_9FIRM</name>
<keyword evidence="2 3" id="KW-0378">Hydrolase</keyword>
<feature type="site" description="Important for substrate specificity" evidence="3">
    <location>
        <position position="12"/>
    </location>
</feature>
<proteinExistence type="inferred from homology"/>
<evidence type="ECO:0000256" key="3">
    <source>
        <dbReference type="HAMAP-Rule" id="MF_00528"/>
    </source>
</evidence>
<dbReference type="AlphaFoldDB" id="A0A1M6JMI6"/>
<evidence type="ECO:0000256" key="2">
    <source>
        <dbReference type="ARBA" id="ARBA00022801"/>
    </source>
</evidence>
<dbReference type="RefSeq" id="WP_149679520.1">
    <property type="nucleotide sequence ID" value="NZ_FQZP01000059.1"/>
</dbReference>
<dbReference type="PANTHER" id="PTHR43213">
    <property type="entry name" value="BIFUNCTIONAL DTTP/UTP PYROPHOSPHATASE/METHYLTRANSFERASE PROTEIN-RELATED"/>
    <property type="match status" value="1"/>
</dbReference>
<dbReference type="Proteomes" id="UP000324781">
    <property type="component" value="Unassembled WGS sequence"/>
</dbReference>
<comment type="catalytic activity">
    <reaction evidence="3">
        <text>UTP + H2O = UMP + diphosphate + H(+)</text>
        <dbReference type="Rhea" id="RHEA:29395"/>
        <dbReference type="ChEBI" id="CHEBI:15377"/>
        <dbReference type="ChEBI" id="CHEBI:15378"/>
        <dbReference type="ChEBI" id="CHEBI:33019"/>
        <dbReference type="ChEBI" id="CHEBI:46398"/>
        <dbReference type="ChEBI" id="CHEBI:57865"/>
        <dbReference type="EC" id="3.6.1.9"/>
    </reaction>
</comment>
<dbReference type="SUPFAM" id="SSF52972">
    <property type="entry name" value="ITPase-like"/>
    <property type="match status" value="1"/>
</dbReference>
<gene>
    <name evidence="4" type="ORF">SAMN05444373_10599</name>
</gene>
<keyword evidence="5" id="KW-1185">Reference proteome</keyword>
<organism evidence="4 5">
    <name type="scientific">Thermoclostridium caenicola</name>
    <dbReference type="NCBI Taxonomy" id="659425"/>
    <lineage>
        <taxon>Bacteria</taxon>
        <taxon>Bacillati</taxon>
        <taxon>Bacillota</taxon>
        <taxon>Clostridia</taxon>
        <taxon>Eubacteriales</taxon>
        <taxon>Oscillospiraceae</taxon>
        <taxon>Thermoclostridium</taxon>
    </lineage>
</organism>
<comment type="cofactor">
    <cofactor evidence="1 3">
        <name>a divalent metal cation</name>
        <dbReference type="ChEBI" id="CHEBI:60240"/>
    </cofactor>
</comment>
<feature type="site" description="Important for substrate specificity" evidence="3">
    <location>
        <position position="159"/>
    </location>
</feature>
<dbReference type="EMBL" id="FQZP01000059">
    <property type="protein sequence ID" value="SHJ47939.1"/>
    <property type="molecule type" value="Genomic_DNA"/>
</dbReference>
<comment type="subcellular location">
    <subcellularLocation>
        <location evidence="3">Cytoplasm</location>
    </subcellularLocation>
</comment>
<dbReference type="PIRSF" id="PIRSF006305">
    <property type="entry name" value="Maf"/>
    <property type="match status" value="1"/>
</dbReference>
<dbReference type="OrthoDB" id="9807767at2"/>